<dbReference type="InterPro" id="IPR029753">
    <property type="entry name" value="D-isomer_DH_CS"/>
</dbReference>
<dbReference type="Pfam" id="PF03133">
    <property type="entry name" value="TTL"/>
    <property type="match status" value="1"/>
</dbReference>
<dbReference type="EMBL" id="SEOQ01000782">
    <property type="protein sequence ID" value="TFY57013.1"/>
    <property type="molecule type" value="Genomic_DNA"/>
</dbReference>
<comment type="caution">
    <text evidence="7">The sequence shown here is derived from an EMBL/GenBank/DDBJ whole genome shotgun (WGS) entry which is preliminary data.</text>
</comment>
<dbReference type="PANTHER" id="PTHR47551:SF1">
    <property type="entry name" value="TUBULIN--TYROSINE LIGASE PBY1-RELATED"/>
    <property type="match status" value="1"/>
</dbReference>
<dbReference type="Pfam" id="PF02826">
    <property type="entry name" value="2-Hacid_dh_C"/>
    <property type="match status" value="1"/>
</dbReference>
<dbReference type="FunFam" id="3.40.50.720:FF:000041">
    <property type="entry name" value="D-3-phosphoglycerate dehydrogenase"/>
    <property type="match status" value="1"/>
</dbReference>
<keyword evidence="8" id="KW-1185">Reference proteome</keyword>
<evidence type="ECO:0000256" key="4">
    <source>
        <dbReference type="ARBA" id="ARBA00029440"/>
    </source>
</evidence>
<comment type="pathway">
    <text evidence="4">Amino-acid biosynthesis.</text>
</comment>
<accession>A0A4Y9Y5D9</accession>
<evidence type="ECO:0000313" key="7">
    <source>
        <dbReference type="EMBL" id="TFY57013.1"/>
    </source>
</evidence>
<reference evidence="7 8" key="1">
    <citation type="submission" date="2019-02" db="EMBL/GenBank/DDBJ databases">
        <title>Genome sequencing of the rare red list fungi Dentipellis fragilis.</title>
        <authorList>
            <person name="Buettner E."/>
            <person name="Kellner H."/>
        </authorList>
    </citation>
    <scope>NUCLEOTIDE SEQUENCE [LARGE SCALE GENOMIC DNA]</scope>
    <source>
        <strain evidence="7 8">DSM 105465</strain>
    </source>
</reference>
<dbReference type="InterPro" id="IPR036291">
    <property type="entry name" value="NAD(P)-bd_dom_sf"/>
</dbReference>
<feature type="domain" description="D-isomer specific 2-hydroxyacid dehydrogenase NAD-binding" evidence="6">
    <location>
        <begin position="162"/>
        <end position="344"/>
    </location>
</feature>
<dbReference type="InterPro" id="IPR045865">
    <property type="entry name" value="ACT-like_dom_sf"/>
</dbReference>
<dbReference type="GO" id="GO:0047545">
    <property type="term" value="F:(S)-2-hydroxyglutarate dehydrogenase activity"/>
    <property type="evidence" value="ECO:0007669"/>
    <property type="project" value="UniProtKB-ARBA"/>
</dbReference>
<proteinExistence type="inferred from homology"/>
<dbReference type="OrthoDB" id="1621027at2759"/>
<dbReference type="Gene3D" id="3.30.470.20">
    <property type="entry name" value="ATP-grasp fold, B domain"/>
    <property type="match status" value="1"/>
</dbReference>
<organism evidence="7 8">
    <name type="scientific">Dentipellis fragilis</name>
    <dbReference type="NCBI Taxonomy" id="205917"/>
    <lineage>
        <taxon>Eukaryota</taxon>
        <taxon>Fungi</taxon>
        <taxon>Dikarya</taxon>
        <taxon>Basidiomycota</taxon>
        <taxon>Agaricomycotina</taxon>
        <taxon>Agaricomycetes</taxon>
        <taxon>Russulales</taxon>
        <taxon>Hericiaceae</taxon>
        <taxon>Dentipellis</taxon>
    </lineage>
</organism>
<evidence type="ECO:0000259" key="6">
    <source>
        <dbReference type="Pfam" id="PF02826"/>
    </source>
</evidence>
<dbReference type="NCBIfam" id="NF008759">
    <property type="entry name" value="PRK11790.1"/>
    <property type="match status" value="1"/>
</dbReference>
<dbReference type="Pfam" id="PF00389">
    <property type="entry name" value="2-Hacid_dh"/>
    <property type="match status" value="1"/>
</dbReference>
<evidence type="ECO:0000259" key="5">
    <source>
        <dbReference type="Pfam" id="PF00389"/>
    </source>
</evidence>
<dbReference type="Proteomes" id="UP000298327">
    <property type="component" value="Unassembled WGS sequence"/>
</dbReference>
<feature type="domain" description="D-isomer specific 2-hydroxyacid dehydrogenase catalytic" evidence="5">
    <location>
        <begin position="58"/>
        <end position="376"/>
    </location>
</feature>
<dbReference type="InterPro" id="IPR006139">
    <property type="entry name" value="D-isomer_2_OHA_DH_cat_dom"/>
</dbReference>
<dbReference type="SUPFAM" id="SSF55021">
    <property type="entry name" value="ACT-like"/>
    <property type="match status" value="1"/>
</dbReference>
<dbReference type="GO" id="GO:0006564">
    <property type="term" value="P:L-serine biosynthetic process"/>
    <property type="evidence" value="ECO:0007669"/>
    <property type="project" value="UniProtKB-ARBA"/>
</dbReference>
<dbReference type="InterPro" id="IPR027746">
    <property type="entry name" value="TTL"/>
</dbReference>
<dbReference type="PROSITE" id="PS00670">
    <property type="entry name" value="D_2_HYDROXYACID_DH_2"/>
    <property type="match status" value="1"/>
</dbReference>
<dbReference type="PANTHER" id="PTHR47551">
    <property type="entry name" value="TUBULIN--TYROSINE LIGASE PBY1-RELATED"/>
    <property type="match status" value="1"/>
</dbReference>
<evidence type="ECO:0000256" key="3">
    <source>
        <dbReference type="ARBA" id="ARBA00023027"/>
    </source>
</evidence>
<evidence type="ECO:0008006" key="9">
    <source>
        <dbReference type="Google" id="ProtNLM"/>
    </source>
</evidence>
<sequence length="973" mass="107367">MSHPVSIPFKSASAAGVVSVSPTSSTLHERMRQNSLASPSVRQPKALHPIENENLRLLLVENISQGAVKAFQSQGWHVDHQAKAMSEDELVEKIGQYHAIGIRSKTKITERVIKAASKLLVIGCFCIGTNQVDLATAAKAGIPVFNSPFSNSRSVAELVISEIVALSRQYFERGYEMRQGLWNKQSKNCWEVRGKTLGIVGYGHIGSQLSVLAEAFGMRVLFYDVVNLMPLGSARQVDSLTTLLTESDFVTLHVPEIPETLNLISKTQLAQMKDGSYLINNARGRVVDIPALIEAVKSGHIAGAALDVYPAEPGANGSPFNDQLNAWSSELRSLKNIILTPHIGGSTEEAQRMIGEEVSGALTRYLTFGSTLSAVNFPEVDLRAIALEEANHVRICYVHLNQPGVLKQVNEVLSPYNVEKQYSDSKGDTAYLMADIADVSLQDVNRLRELISHTSANILTRLLACTDLAAICEICQRRQSPRTDLKNPFGIMAEGFSAFVHWPTAPLTDSLVRKASSAIHTTPTFLDRPTADGKKLLQWASYDSIDHDLTLGNQVDVLSSSYIIRKALIRKHFLSRCIHAHLLKHPESALRNAVPQTWDLDISFADELDDMWADELWDLGKDMDESEAEGKGKWWILKPGMADRGNGIRLFNSKDALQKIFEGFEEDESDGDVGDAEDVDAAPLKDDTAVVTSQLRHFVIQVTSFLIDCFWQRAHSVALVLMQDYILSPLLLDPYQFPVNGGPSNKPEDLKGYKFHLRAYCVASGALKLYLYTRILGLFSSEPFGVPHVAPEDEPSAISLAPHLTNTSLQTHRGEEGVRLFDELVGCHILSGDEQERLTLTAEHIADIQNQMADVLAETFRAALGTAIHFQALPNAFELYGIDFLVSHVPSAASTSPKFQVKILEVNAEPAIELTGPRLTWILEDLFKSIGTVCVEPFFQQDEESASELWAVGETRHYLRKCLEAEVRGAGGW</sequence>
<evidence type="ECO:0000256" key="1">
    <source>
        <dbReference type="ARBA" id="ARBA00005854"/>
    </source>
</evidence>
<dbReference type="PROSITE" id="PS00671">
    <property type="entry name" value="D_2_HYDROXYACID_DH_3"/>
    <property type="match status" value="1"/>
</dbReference>
<dbReference type="CDD" id="cd12176">
    <property type="entry name" value="PGDH_3"/>
    <property type="match status" value="1"/>
</dbReference>
<dbReference type="SUPFAM" id="SSF52283">
    <property type="entry name" value="Formate/glycerate dehydrogenase catalytic domain-like"/>
    <property type="match status" value="1"/>
</dbReference>
<dbReference type="Gene3D" id="3.40.50.720">
    <property type="entry name" value="NAD(P)-binding Rossmann-like Domain"/>
    <property type="match status" value="2"/>
</dbReference>
<evidence type="ECO:0000313" key="8">
    <source>
        <dbReference type="Proteomes" id="UP000298327"/>
    </source>
</evidence>
<keyword evidence="2" id="KW-0560">Oxidoreductase</keyword>
<dbReference type="GO" id="GO:0000932">
    <property type="term" value="C:P-body"/>
    <property type="evidence" value="ECO:0007669"/>
    <property type="project" value="TreeGrafter"/>
</dbReference>
<dbReference type="InterPro" id="IPR004344">
    <property type="entry name" value="TTL/TTLL_fam"/>
</dbReference>
<protein>
    <recommendedName>
        <fullName evidence="9">Phosphoglycerate dehydrogenase</fullName>
    </recommendedName>
</protein>
<dbReference type="InterPro" id="IPR029752">
    <property type="entry name" value="D-isomer_DH_CS1"/>
</dbReference>
<dbReference type="GO" id="GO:0004617">
    <property type="term" value="F:phosphoglycerate dehydrogenase activity"/>
    <property type="evidence" value="ECO:0007669"/>
    <property type="project" value="UniProtKB-ARBA"/>
</dbReference>
<gene>
    <name evidence="7" type="ORF">EVG20_g8709</name>
</gene>
<dbReference type="STRING" id="205917.A0A4Y9Y5D9"/>
<dbReference type="InterPro" id="IPR006140">
    <property type="entry name" value="D-isomer_DH_NAD-bd"/>
</dbReference>
<dbReference type="PROSITE" id="PS00065">
    <property type="entry name" value="D_2_HYDROXYACID_DH_1"/>
    <property type="match status" value="1"/>
</dbReference>
<dbReference type="AlphaFoldDB" id="A0A4Y9Y5D9"/>
<evidence type="ECO:0000256" key="2">
    <source>
        <dbReference type="ARBA" id="ARBA00023002"/>
    </source>
</evidence>
<comment type="similarity">
    <text evidence="1">Belongs to the D-isomer specific 2-hydroxyacid dehydrogenase family.</text>
</comment>
<name>A0A4Y9Y5D9_9AGAM</name>
<dbReference type="GO" id="GO:0051287">
    <property type="term" value="F:NAD binding"/>
    <property type="evidence" value="ECO:0007669"/>
    <property type="project" value="InterPro"/>
</dbReference>
<dbReference type="PROSITE" id="PS51221">
    <property type="entry name" value="TTL"/>
    <property type="match status" value="1"/>
</dbReference>
<dbReference type="SUPFAM" id="SSF51735">
    <property type="entry name" value="NAD(P)-binding Rossmann-fold domains"/>
    <property type="match status" value="1"/>
</dbReference>
<dbReference type="Gene3D" id="3.30.70.260">
    <property type="match status" value="1"/>
</dbReference>
<keyword evidence="3" id="KW-0520">NAD</keyword>